<feature type="region of interest" description="Disordered" evidence="4">
    <location>
        <begin position="295"/>
        <end position="317"/>
    </location>
</feature>
<feature type="compositionally biased region" description="Basic residues" evidence="4">
    <location>
        <begin position="304"/>
        <end position="317"/>
    </location>
</feature>
<dbReference type="PANTHER" id="PTHR45782:SF4">
    <property type="entry name" value="MITOCHONDRIAL RIBOSOME-ASSOCIATED GTPASE 1"/>
    <property type="match status" value="1"/>
</dbReference>
<dbReference type="CDD" id="cd01856">
    <property type="entry name" value="YlqF"/>
    <property type="match status" value="1"/>
</dbReference>
<evidence type="ECO:0000313" key="6">
    <source>
        <dbReference type="EMBL" id="WNC69444.1"/>
    </source>
</evidence>
<dbReference type="InterPro" id="IPR030378">
    <property type="entry name" value="G_CP_dom"/>
</dbReference>
<evidence type="ECO:0000256" key="1">
    <source>
        <dbReference type="ARBA" id="ARBA00022741"/>
    </source>
</evidence>
<evidence type="ECO:0000256" key="4">
    <source>
        <dbReference type="SAM" id="MobiDB-lite"/>
    </source>
</evidence>
<evidence type="ECO:0000313" key="7">
    <source>
        <dbReference type="Proteomes" id="UP001248581"/>
    </source>
</evidence>
<dbReference type="InterPro" id="IPR006073">
    <property type="entry name" value="GTP-bd"/>
</dbReference>
<proteinExistence type="inferred from homology"/>
<dbReference type="Pfam" id="PF01926">
    <property type="entry name" value="MMR_HSR1"/>
    <property type="match status" value="1"/>
</dbReference>
<dbReference type="PIRSF" id="PIRSF006230">
    <property type="entry name" value="MG442"/>
    <property type="match status" value="1"/>
</dbReference>
<evidence type="ECO:0000256" key="2">
    <source>
        <dbReference type="ARBA" id="ARBA00023134"/>
    </source>
</evidence>
<dbReference type="InterPro" id="IPR019991">
    <property type="entry name" value="GTP-bd_ribosome_bgen"/>
</dbReference>
<dbReference type="InterPro" id="IPR016478">
    <property type="entry name" value="GTPase_MTG1"/>
</dbReference>
<comment type="subcellular location">
    <subcellularLocation>
        <location evidence="3">Cytoplasm</location>
    </subcellularLocation>
</comment>
<comment type="function">
    <text evidence="3">Required for a late step of 50S ribosomal subunit assembly. Has GTPase activity.</text>
</comment>
<reference evidence="7" key="1">
    <citation type="submission" date="2023-09" db="EMBL/GenBank/DDBJ databases">
        <authorList>
            <person name="Li S."/>
            <person name="Li X."/>
            <person name="Zhang C."/>
            <person name="Zhao Z."/>
        </authorList>
    </citation>
    <scope>NUCLEOTIDE SEQUENCE [LARGE SCALE GENOMIC DNA]</scope>
    <source>
        <strain evidence="7">SQ345</strain>
    </source>
</reference>
<dbReference type="Gene3D" id="3.40.50.300">
    <property type="entry name" value="P-loop containing nucleotide triphosphate hydrolases"/>
    <property type="match status" value="1"/>
</dbReference>
<dbReference type="NCBIfam" id="TIGR03596">
    <property type="entry name" value="GTPase_YlqF"/>
    <property type="match status" value="1"/>
</dbReference>
<name>A0ABY9TLG5_9GAMM</name>
<dbReference type="EMBL" id="CP134146">
    <property type="protein sequence ID" value="WNC69444.1"/>
    <property type="molecule type" value="Genomic_DNA"/>
</dbReference>
<protein>
    <recommendedName>
        <fullName evidence="3">Ribosome biogenesis GTPase A</fullName>
    </recommendedName>
</protein>
<keyword evidence="2 3" id="KW-0342">GTP-binding</keyword>
<keyword evidence="7" id="KW-1185">Reference proteome</keyword>
<dbReference type="PANTHER" id="PTHR45782">
    <property type="entry name" value="MITOCHONDRIAL RIBOSOME-ASSOCIATED GTPASE 1"/>
    <property type="match status" value="1"/>
</dbReference>
<keyword evidence="3" id="KW-0963">Cytoplasm</keyword>
<organism evidence="6 7">
    <name type="scientific">Thalassotalea nanhaiensis</name>
    <dbReference type="NCBI Taxonomy" id="3065648"/>
    <lineage>
        <taxon>Bacteria</taxon>
        <taxon>Pseudomonadati</taxon>
        <taxon>Pseudomonadota</taxon>
        <taxon>Gammaproteobacteria</taxon>
        <taxon>Alteromonadales</taxon>
        <taxon>Colwelliaceae</taxon>
        <taxon>Thalassotalea</taxon>
    </lineage>
</organism>
<dbReference type="Proteomes" id="UP001248581">
    <property type="component" value="Chromosome"/>
</dbReference>
<dbReference type="InterPro" id="IPR027417">
    <property type="entry name" value="P-loop_NTPase"/>
</dbReference>
<dbReference type="Gene3D" id="1.10.1580.10">
    <property type="match status" value="1"/>
</dbReference>
<gene>
    <name evidence="6" type="primary">ylqF</name>
    <name evidence="6" type="ORF">RI845_04680</name>
</gene>
<dbReference type="SUPFAM" id="SSF52540">
    <property type="entry name" value="P-loop containing nucleoside triphosphate hydrolases"/>
    <property type="match status" value="1"/>
</dbReference>
<feature type="domain" description="CP-type G" evidence="5">
    <location>
        <begin position="11"/>
        <end position="172"/>
    </location>
</feature>
<evidence type="ECO:0000259" key="5">
    <source>
        <dbReference type="PROSITE" id="PS51721"/>
    </source>
</evidence>
<evidence type="ECO:0000256" key="3">
    <source>
        <dbReference type="PIRNR" id="PIRNR006230"/>
    </source>
</evidence>
<sequence length="317" mass="35713">MAINWFPGHMHKAQKEIKEIINQIDVVIEVCDARLPFSSENPMITDIRGDKPLIKILNKSDLADPELTKVWLDYFHTQHNVKAIALTTEEPSGAKNIAALIRKLAPHKNEDGKQINAMIMGIPNVGKSTLINTLVGKTKAKVGNEPAVTKAQQRIRLEDGVYLYDTPGMLWPKIANENSGYRLAVSGGIKDTAFDHEEIACFAAEYLLEAYPELLKERYKITELPEQEVEFLEELGRKRGAVRSGGHVDFHKASEILVNEIRDKTLGNITFETPDMVEKENIHFAELQARKIAEREAKKEARGRGRKNKPKKKKSGK</sequence>
<dbReference type="InterPro" id="IPR023179">
    <property type="entry name" value="GTP-bd_ortho_bundle_sf"/>
</dbReference>
<dbReference type="PROSITE" id="PS51721">
    <property type="entry name" value="G_CP"/>
    <property type="match status" value="1"/>
</dbReference>
<accession>A0ABY9TLG5</accession>
<dbReference type="RefSeq" id="WP_348388587.1">
    <property type="nucleotide sequence ID" value="NZ_CP134146.1"/>
</dbReference>
<keyword evidence="1 3" id="KW-0547">Nucleotide-binding</keyword>
<comment type="similarity">
    <text evidence="3">Belongs to the TRAFAC class YlqF/YawG GTPase family. MTG1 subfamily.</text>
</comment>